<gene>
    <name evidence="5" type="ORF">K933_10472</name>
</gene>
<keyword evidence="2" id="KW-0560">Oxidoreductase</keyword>
<dbReference type="AlphaFoldDB" id="V4HDG0"/>
<dbReference type="PANTHER" id="PTHR22604">
    <property type="entry name" value="OXIDOREDUCTASES"/>
    <property type="match status" value="1"/>
</dbReference>
<evidence type="ECO:0000259" key="4">
    <source>
        <dbReference type="Pfam" id="PF22725"/>
    </source>
</evidence>
<dbReference type="GO" id="GO:0016491">
    <property type="term" value="F:oxidoreductase activity"/>
    <property type="evidence" value="ECO:0007669"/>
    <property type="project" value="UniProtKB-KW"/>
</dbReference>
<dbReference type="eggNOG" id="arCOG01622">
    <property type="taxonomic scope" value="Archaea"/>
</dbReference>
<name>V4HDG0_9EURY</name>
<reference evidence="5 6" key="1">
    <citation type="journal article" date="2013" name="Genome Announc.">
        <title>Draft Genome Sequence of 'Candidatus Halobonum tyrrellensis' Strain G22, Isolated from the Hypersaline Waters of Lake Tyrrell, Australia.</title>
        <authorList>
            <person name="Ugalde J.A."/>
            <person name="Narasingarao P."/>
            <person name="Kuo S."/>
            <person name="Podell S."/>
            <person name="Allen E.E."/>
        </authorList>
    </citation>
    <scope>NUCLEOTIDE SEQUENCE [LARGE SCALE GENOMIC DNA]</scope>
    <source>
        <strain evidence="5 6">G22</strain>
    </source>
</reference>
<dbReference type="OrthoDB" id="25239at2157"/>
<keyword evidence="6" id="KW-1185">Reference proteome</keyword>
<feature type="domain" description="GFO/IDH/MocA-like oxidoreductase" evidence="4">
    <location>
        <begin position="134"/>
        <end position="235"/>
    </location>
</feature>
<dbReference type="Proteomes" id="UP000017840">
    <property type="component" value="Unassembled WGS sequence"/>
</dbReference>
<comment type="caution">
    <text evidence="5">The sequence shown here is derived from an EMBL/GenBank/DDBJ whole genome shotgun (WGS) entry which is preliminary data.</text>
</comment>
<dbReference type="RefSeq" id="WP_023394677.1">
    <property type="nucleotide sequence ID" value="NZ_ASGZ01000034.1"/>
</dbReference>
<dbReference type="EMBL" id="ASGZ01000034">
    <property type="protein sequence ID" value="ESP88108.1"/>
    <property type="molecule type" value="Genomic_DNA"/>
</dbReference>
<dbReference type="Pfam" id="PF01408">
    <property type="entry name" value="GFO_IDH_MocA"/>
    <property type="match status" value="1"/>
</dbReference>
<dbReference type="STRING" id="1324957.K933_10472"/>
<dbReference type="InterPro" id="IPR050984">
    <property type="entry name" value="Gfo/Idh/MocA_domain"/>
</dbReference>
<dbReference type="Pfam" id="PF22725">
    <property type="entry name" value="GFO_IDH_MocA_C3"/>
    <property type="match status" value="1"/>
</dbReference>
<dbReference type="SUPFAM" id="SSF55347">
    <property type="entry name" value="Glyceraldehyde-3-phosphate dehydrogenase-like, C-terminal domain"/>
    <property type="match status" value="1"/>
</dbReference>
<proteinExistence type="inferred from homology"/>
<evidence type="ECO:0000259" key="3">
    <source>
        <dbReference type="Pfam" id="PF01408"/>
    </source>
</evidence>
<evidence type="ECO:0000256" key="1">
    <source>
        <dbReference type="ARBA" id="ARBA00010928"/>
    </source>
</evidence>
<protein>
    <submittedName>
        <fullName evidence="5">Glucose-fructose oxidoreductase</fullName>
    </submittedName>
</protein>
<evidence type="ECO:0000313" key="6">
    <source>
        <dbReference type="Proteomes" id="UP000017840"/>
    </source>
</evidence>
<dbReference type="GO" id="GO:0000166">
    <property type="term" value="F:nucleotide binding"/>
    <property type="evidence" value="ECO:0007669"/>
    <property type="project" value="InterPro"/>
</dbReference>
<dbReference type="PANTHER" id="PTHR22604:SF105">
    <property type="entry name" value="TRANS-1,2-DIHYDROBENZENE-1,2-DIOL DEHYDROGENASE"/>
    <property type="match status" value="1"/>
</dbReference>
<dbReference type="Gene3D" id="3.40.50.720">
    <property type="entry name" value="NAD(P)-binding Rossmann-like Domain"/>
    <property type="match status" value="1"/>
</dbReference>
<dbReference type="InterPro" id="IPR036291">
    <property type="entry name" value="NAD(P)-bd_dom_sf"/>
</dbReference>
<dbReference type="SUPFAM" id="SSF51735">
    <property type="entry name" value="NAD(P)-binding Rossmann-fold domains"/>
    <property type="match status" value="1"/>
</dbReference>
<evidence type="ECO:0000313" key="5">
    <source>
        <dbReference type="EMBL" id="ESP88108.1"/>
    </source>
</evidence>
<accession>V4HDG0</accession>
<dbReference type="InterPro" id="IPR055170">
    <property type="entry name" value="GFO_IDH_MocA-like_dom"/>
</dbReference>
<comment type="similarity">
    <text evidence="1">Belongs to the Gfo/Idh/MocA family.</text>
</comment>
<feature type="domain" description="Gfo/Idh/MocA-like oxidoreductase N-terminal" evidence="3">
    <location>
        <begin position="1"/>
        <end position="118"/>
    </location>
</feature>
<organism evidence="5 6">
    <name type="scientific">Candidatus Halobonum tyrrellensis G22</name>
    <dbReference type="NCBI Taxonomy" id="1324957"/>
    <lineage>
        <taxon>Archaea</taxon>
        <taxon>Methanobacteriati</taxon>
        <taxon>Methanobacteriota</taxon>
        <taxon>Stenosarchaea group</taxon>
        <taxon>Halobacteria</taxon>
        <taxon>Halobacteriales</taxon>
        <taxon>Haloferacaceae</taxon>
        <taxon>Candidatus Halobonum</taxon>
    </lineage>
</organism>
<dbReference type="InterPro" id="IPR000683">
    <property type="entry name" value="Gfo/Idh/MocA-like_OxRdtase_N"/>
</dbReference>
<dbReference type="Gene3D" id="3.30.360.10">
    <property type="entry name" value="Dihydrodipicolinate Reductase, domain 2"/>
    <property type="match status" value="1"/>
</dbReference>
<evidence type="ECO:0000256" key="2">
    <source>
        <dbReference type="ARBA" id="ARBA00023002"/>
    </source>
</evidence>
<sequence length="322" mass="35148">MRFGILGTADIARESVIPGIRKSDHEAAAVASRDHERAERFAEECDITEAYGSYEALFDADIDAVYNPLPNALHAEWSERAADAGLHVLCEKPLTTTADRTVDLFDHCADAGVTLMEAFMYQFHPRTERTREVAVEELGDVRSVDATFTFRLPGPPDIRLDADLGGGALFDVGSYAVSAARGFLGEPDRAYAHFADTRDSGVDTDVAGLLEYDDGRTARVAAGFDTAHVERYRVEAVDGFLEARDCFAPGEREVAMRYEVDGRRVEETFDAVDQYEREVEGFAAAAESGSPPRVDRAETLGNVRTLDALRESAAEGVPVDVA</sequence>
<dbReference type="PATRIC" id="fig|1324957.4.peg.2125"/>